<reference evidence="2" key="1">
    <citation type="submission" date="2014-09" db="EMBL/GenBank/DDBJ databases">
        <authorList>
            <person name="Magalhaes I.L.F."/>
            <person name="Oliveira U."/>
            <person name="Santos F.R."/>
            <person name="Vidigal T.H.D.A."/>
            <person name="Brescovit A.D."/>
            <person name="Santos A.J."/>
        </authorList>
    </citation>
    <scope>NUCLEOTIDE SEQUENCE</scope>
    <source>
        <tissue evidence="2">Shoot tissue taken approximately 20 cm above the soil surface</tissue>
    </source>
</reference>
<evidence type="ECO:0000256" key="1">
    <source>
        <dbReference type="SAM" id="MobiDB-lite"/>
    </source>
</evidence>
<organism evidence="2">
    <name type="scientific">Arundo donax</name>
    <name type="common">Giant reed</name>
    <name type="synonym">Donax arundinaceus</name>
    <dbReference type="NCBI Taxonomy" id="35708"/>
    <lineage>
        <taxon>Eukaryota</taxon>
        <taxon>Viridiplantae</taxon>
        <taxon>Streptophyta</taxon>
        <taxon>Embryophyta</taxon>
        <taxon>Tracheophyta</taxon>
        <taxon>Spermatophyta</taxon>
        <taxon>Magnoliopsida</taxon>
        <taxon>Liliopsida</taxon>
        <taxon>Poales</taxon>
        <taxon>Poaceae</taxon>
        <taxon>PACMAD clade</taxon>
        <taxon>Arundinoideae</taxon>
        <taxon>Arundineae</taxon>
        <taxon>Arundo</taxon>
    </lineage>
</organism>
<evidence type="ECO:0000313" key="2">
    <source>
        <dbReference type="EMBL" id="JAE36394.1"/>
    </source>
</evidence>
<dbReference type="EMBL" id="GBRH01161502">
    <property type="protein sequence ID" value="JAE36394.1"/>
    <property type="molecule type" value="Transcribed_RNA"/>
</dbReference>
<dbReference type="AlphaFoldDB" id="A0A0A9HKM9"/>
<feature type="compositionally biased region" description="Basic and acidic residues" evidence="1">
    <location>
        <begin position="79"/>
        <end position="91"/>
    </location>
</feature>
<name>A0A0A9HKM9_ARUDO</name>
<feature type="region of interest" description="Disordered" evidence="1">
    <location>
        <begin position="71"/>
        <end position="91"/>
    </location>
</feature>
<reference evidence="2" key="2">
    <citation type="journal article" date="2015" name="Data Brief">
        <title>Shoot transcriptome of the giant reed, Arundo donax.</title>
        <authorList>
            <person name="Barrero R.A."/>
            <person name="Guerrero F.D."/>
            <person name="Moolhuijzen P."/>
            <person name="Goolsby J.A."/>
            <person name="Tidwell J."/>
            <person name="Bellgard S.E."/>
            <person name="Bellgard M.I."/>
        </authorList>
    </citation>
    <scope>NUCLEOTIDE SEQUENCE</scope>
    <source>
        <tissue evidence="2">Shoot tissue taken approximately 20 cm above the soil surface</tissue>
    </source>
</reference>
<sequence length="91" mass="10067">MVIPLSLSRSMLSRNCSFISLFCTVPVSSSSLSASVDLPWSMCAMMLKFRMFEMGTFWRRSWPASVVEAEAGAGAARQRPREAAESARGRE</sequence>
<protein>
    <submittedName>
        <fullName evidence="2">Uncharacterized protein</fullName>
    </submittedName>
</protein>
<proteinExistence type="predicted"/>
<accession>A0A0A9HKM9</accession>